<gene>
    <name evidence="3" type="ORF">F4556_004289</name>
</gene>
<dbReference type="Proteomes" id="UP000573327">
    <property type="component" value="Unassembled WGS sequence"/>
</dbReference>
<proteinExistence type="predicted"/>
<name>A0A7W7SE12_9ACTN</name>
<feature type="signal peptide" evidence="2">
    <location>
        <begin position="1"/>
        <end position="28"/>
    </location>
</feature>
<dbReference type="AlphaFoldDB" id="A0A7W7SE12"/>
<feature type="chain" id="PRO_5039328974" description="L,D-transpeptidase" evidence="2">
    <location>
        <begin position="29"/>
        <end position="184"/>
    </location>
</feature>
<protein>
    <recommendedName>
        <fullName evidence="5">L,D-transpeptidase</fullName>
    </recommendedName>
</protein>
<accession>A0A7W7SE12</accession>
<evidence type="ECO:0000313" key="3">
    <source>
        <dbReference type="EMBL" id="MBB4948754.1"/>
    </source>
</evidence>
<sequence length="184" mass="18695">MSRPGVVVTGLTLAALAAVGLLAFQANGAATRTTEAKPSASASATPTPSVSATPTAPALPASSGTGRRVVYSAGSHYVWLVDPKKTPPTQSAFPVTPGSVEPAPGSYTVYSRTATGMGTDGRQIEHVVRFTQQNTVVFGFSAALDGATPPADPKTKTGGIRSGRADSQTLWDFAPNGTKVVVIP</sequence>
<keyword evidence="4" id="KW-1185">Reference proteome</keyword>
<feature type="compositionally biased region" description="Low complexity" evidence="1">
    <location>
        <begin position="36"/>
        <end position="65"/>
    </location>
</feature>
<evidence type="ECO:0000313" key="4">
    <source>
        <dbReference type="Proteomes" id="UP000573327"/>
    </source>
</evidence>
<organism evidence="3 4">
    <name type="scientific">Kitasatospora gansuensis</name>
    <dbReference type="NCBI Taxonomy" id="258050"/>
    <lineage>
        <taxon>Bacteria</taxon>
        <taxon>Bacillati</taxon>
        <taxon>Actinomycetota</taxon>
        <taxon>Actinomycetes</taxon>
        <taxon>Kitasatosporales</taxon>
        <taxon>Streptomycetaceae</taxon>
        <taxon>Kitasatospora</taxon>
    </lineage>
</organism>
<dbReference type="EMBL" id="JACHJR010000001">
    <property type="protein sequence ID" value="MBB4948754.1"/>
    <property type="molecule type" value="Genomic_DNA"/>
</dbReference>
<keyword evidence="2" id="KW-0732">Signal</keyword>
<evidence type="ECO:0008006" key="5">
    <source>
        <dbReference type="Google" id="ProtNLM"/>
    </source>
</evidence>
<reference evidence="3 4" key="1">
    <citation type="submission" date="2020-08" db="EMBL/GenBank/DDBJ databases">
        <title>Sequencing the genomes of 1000 actinobacteria strains.</title>
        <authorList>
            <person name="Klenk H.-P."/>
        </authorList>
    </citation>
    <scope>NUCLEOTIDE SEQUENCE [LARGE SCALE GENOMIC DNA]</scope>
    <source>
        <strain evidence="3 4">DSM 44786</strain>
    </source>
</reference>
<evidence type="ECO:0000256" key="1">
    <source>
        <dbReference type="SAM" id="MobiDB-lite"/>
    </source>
</evidence>
<evidence type="ECO:0000256" key="2">
    <source>
        <dbReference type="SAM" id="SignalP"/>
    </source>
</evidence>
<comment type="caution">
    <text evidence="3">The sequence shown here is derived from an EMBL/GenBank/DDBJ whole genome shotgun (WGS) entry which is preliminary data.</text>
</comment>
<feature type="region of interest" description="Disordered" evidence="1">
    <location>
        <begin position="34"/>
        <end position="65"/>
    </location>
</feature>
<dbReference type="RefSeq" id="WP_184918611.1">
    <property type="nucleotide sequence ID" value="NZ_JACHJR010000001.1"/>
</dbReference>